<dbReference type="AlphaFoldDB" id="A0A1D2KDU3"/>
<evidence type="ECO:0000313" key="2">
    <source>
        <dbReference type="Proteomes" id="UP000243591"/>
    </source>
</evidence>
<evidence type="ECO:0000313" key="1">
    <source>
        <dbReference type="EMBL" id="ATF25335.1"/>
    </source>
</evidence>
<dbReference type="EMBL" id="CP023483">
    <property type="protein sequence ID" value="ATF25335.1"/>
    <property type="molecule type" value="Genomic_DNA"/>
</dbReference>
<accession>A0A1D2KDU3</accession>
<organism evidence="1 2">
    <name type="scientific">Brochothrix thermosphacta</name>
    <name type="common">Microbacterium thermosphactum</name>
    <dbReference type="NCBI Taxonomy" id="2756"/>
    <lineage>
        <taxon>Bacteria</taxon>
        <taxon>Bacillati</taxon>
        <taxon>Bacillota</taxon>
        <taxon>Bacilli</taxon>
        <taxon>Bacillales</taxon>
        <taxon>Listeriaceae</taxon>
        <taxon>Brochothrix</taxon>
    </lineage>
</organism>
<gene>
    <name evidence="1" type="ORF">CNY62_02400</name>
</gene>
<sequence length="77" mass="8378">MAIRIDKRIAVTGTVMIGDDVIAMLTANISNEADGPTSVTTSITSKDAYIANKEAVRADIEKFKEAIYEIEDQEDAE</sequence>
<dbReference type="RefSeq" id="WP_069137564.1">
    <property type="nucleotide sequence ID" value="NZ_CP023483.1"/>
</dbReference>
<proteinExistence type="predicted"/>
<name>A0A1D2KDU3_BROTH</name>
<reference evidence="1 2" key="1">
    <citation type="submission" date="2017-09" db="EMBL/GenBank/DDBJ databases">
        <title>Complete Genome Sequences of Two Strains of the Meat Spoilage Bacterium Brochothrix thermosphacta Isolated from Ground Chicken.</title>
        <authorList>
            <person name="Paoli G.C."/>
            <person name="Wijey C."/>
            <person name="Chen C.-Y."/>
            <person name="Nguyen L."/>
            <person name="Yan X."/>
            <person name="Irwin P.L."/>
        </authorList>
    </citation>
    <scope>NUCLEOTIDE SEQUENCE [LARGE SCALE GENOMIC DNA]</scope>
    <source>
        <strain evidence="1 2">BI</strain>
    </source>
</reference>
<keyword evidence="2" id="KW-1185">Reference proteome</keyword>
<dbReference type="KEGG" id="bths:CNY62_02400"/>
<protein>
    <submittedName>
        <fullName evidence="1">Uncharacterized protein</fullName>
    </submittedName>
</protein>
<dbReference type="Proteomes" id="UP000243591">
    <property type="component" value="Chromosome"/>
</dbReference>